<evidence type="ECO:0000313" key="2">
    <source>
        <dbReference type="EMBL" id="CAI5765588.1"/>
    </source>
</evidence>
<sequence>MPSVRSKWVPPVRSTGNNNNKEQEEDMNSSSNYASLLSVWGFSPAPFPHLSIIHPNIAQHLWTEVQSSLSVCSKTVSPTGMTSKNLPEPKHKCLAGFELSRPTGDPGEAVKDGDQPSADRPREPPQTRHRLAKRRRRKYGEERGGL</sequence>
<name>A0AA35JVQ5_9SAUR</name>
<evidence type="ECO:0000256" key="1">
    <source>
        <dbReference type="SAM" id="MobiDB-lite"/>
    </source>
</evidence>
<gene>
    <name evidence="2" type="ORF">PODLI_1B013393</name>
</gene>
<reference evidence="2" key="1">
    <citation type="submission" date="2022-12" db="EMBL/GenBank/DDBJ databases">
        <authorList>
            <person name="Alioto T."/>
            <person name="Alioto T."/>
            <person name="Gomez Garrido J."/>
        </authorList>
    </citation>
    <scope>NUCLEOTIDE SEQUENCE</scope>
</reference>
<feature type="region of interest" description="Disordered" evidence="1">
    <location>
        <begin position="96"/>
        <end position="146"/>
    </location>
</feature>
<protein>
    <submittedName>
        <fullName evidence="2">Uncharacterized protein</fullName>
    </submittedName>
</protein>
<proteinExistence type="predicted"/>
<dbReference type="Proteomes" id="UP001178461">
    <property type="component" value="Chromosome 2"/>
</dbReference>
<dbReference type="AlphaFoldDB" id="A0AA35JVQ5"/>
<keyword evidence="3" id="KW-1185">Reference proteome</keyword>
<evidence type="ECO:0000313" key="3">
    <source>
        <dbReference type="Proteomes" id="UP001178461"/>
    </source>
</evidence>
<feature type="compositionally biased region" description="Basic and acidic residues" evidence="1">
    <location>
        <begin position="108"/>
        <end position="126"/>
    </location>
</feature>
<feature type="region of interest" description="Disordered" evidence="1">
    <location>
        <begin position="1"/>
        <end position="30"/>
    </location>
</feature>
<dbReference type="EMBL" id="OX395127">
    <property type="protein sequence ID" value="CAI5765588.1"/>
    <property type="molecule type" value="Genomic_DNA"/>
</dbReference>
<feature type="compositionally biased region" description="Basic residues" evidence="1">
    <location>
        <begin position="127"/>
        <end position="138"/>
    </location>
</feature>
<accession>A0AA35JVQ5</accession>
<organism evidence="2 3">
    <name type="scientific">Podarcis lilfordi</name>
    <name type="common">Lilford's wall lizard</name>
    <dbReference type="NCBI Taxonomy" id="74358"/>
    <lineage>
        <taxon>Eukaryota</taxon>
        <taxon>Metazoa</taxon>
        <taxon>Chordata</taxon>
        <taxon>Craniata</taxon>
        <taxon>Vertebrata</taxon>
        <taxon>Euteleostomi</taxon>
        <taxon>Lepidosauria</taxon>
        <taxon>Squamata</taxon>
        <taxon>Bifurcata</taxon>
        <taxon>Unidentata</taxon>
        <taxon>Episquamata</taxon>
        <taxon>Laterata</taxon>
        <taxon>Lacertibaenia</taxon>
        <taxon>Lacertidae</taxon>
        <taxon>Podarcis</taxon>
    </lineage>
</organism>